<evidence type="ECO:0000313" key="2">
    <source>
        <dbReference type="EMBL" id="CAK7267761.1"/>
    </source>
</evidence>
<feature type="compositionally biased region" description="Acidic residues" evidence="1">
    <location>
        <begin position="162"/>
        <end position="172"/>
    </location>
</feature>
<organism evidence="2 3">
    <name type="scientific">Sporothrix epigloea</name>
    <dbReference type="NCBI Taxonomy" id="1892477"/>
    <lineage>
        <taxon>Eukaryota</taxon>
        <taxon>Fungi</taxon>
        <taxon>Dikarya</taxon>
        <taxon>Ascomycota</taxon>
        <taxon>Pezizomycotina</taxon>
        <taxon>Sordariomycetes</taxon>
        <taxon>Sordariomycetidae</taxon>
        <taxon>Ophiostomatales</taxon>
        <taxon>Ophiostomataceae</taxon>
        <taxon>Sporothrix</taxon>
    </lineage>
</organism>
<comment type="caution">
    <text evidence="2">The sequence shown here is derived from an EMBL/GenBank/DDBJ whole genome shotgun (WGS) entry which is preliminary data.</text>
</comment>
<protein>
    <recommendedName>
        <fullName evidence="4">Cupin 2 conserved barrel domain-containing protein</fullName>
    </recommendedName>
</protein>
<evidence type="ECO:0000256" key="1">
    <source>
        <dbReference type="SAM" id="MobiDB-lite"/>
    </source>
</evidence>
<dbReference type="SUPFAM" id="SSF51182">
    <property type="entry name" value="RmlC-like cupins"/>
    <property type="match status" value="1"/>
</dbReference>
<dbReference type="Gene3D" id="2.60.120.10">
    <property type="entry name" value="Jelly Rolls"/>
    <property type="match status" value="1"/>
</dbReference>
<sequence length="259" mass="27261">MAALLPILQEILPMLMPGPVHITRAEDLLGPPRDGGVVDDDSEAAADGDDEEDDEAEPLQGETAGTVEGGQDRGLDGQDAGSMWPWSRGRPGRPERPKKTDRRHNGVSLRDAIVHKSGSLCASVLTVKPQCSTVVFHNGEQEAIVYAVSGTATLATLPEDFDEYGDEPELEDSASTASTASHQRRGPEPAETTVHAGDFVFIPPWTEHQVRNEGAMGAPGNAGEAGDTGGGDDVVWVVVRNASEPTVVPLQGWGGEQAG</sequence>
<feature type="region of interest" description="Disordered" evidence="1">
    <location>
        <begin position="26"/>
        <end position="106"/>
    </location>
</feature>
<dbReference type="InterPro" id="IPR011051">
    <property type="entry name" value="RmlC_Cupin_sf"/>
</dbReference>
<evidence type="ECO:0000313" key="3">
    <source>
        <dbReference type="Proteomes" id="UP001642502"/>
    </source>
</evidence>
<dbReference type="InterPro" id="IPR014710">
    <property type="entry name" value="RmlC-like_jellyroll"/>
</dbReference>
<gene>
    <name evidence="2" type="ORF">SEPCBS119000_002716</name>
</gene>
<accession>A0ABP0DJF5</accession>
<dbReference type="EMBL" id="CAWUON010000030">
    <property type="protein sequence ID" value="CAK7267761.1"/>
    <property type="molecule type" value="Genomic_DNA"/>
</dbReference>
<keyword evidence="3" id="KW-1185">Reference proteome</keyword>
<feature type="compositionally biased region" description="Acidic residues" evidence="1">
    <location>
        <begin position="37"/>
        <end position="57"/>
    </location>
</feature>
<name>A0ABP0DJF5_9PEZI</name>
<reference evidence="2 3" key="1">
    <citation type="submission" date="2024-01" db="EMBL/GenBank/DDBJ databases">
        <authorList>
            <person name="Allen C."/>
            <person name="Tagirdzhanova G."/>
        </authorList>
    </citation>
    <scope>NUCLEOTIDE SEQUENCE [LARGE SCALE GENOMIC DNA]</scope>
    <source>
        <strain evidence="2 3">CBS 119000</strain>
    </source>
</reference>
<dbReference type="Proteomes" id="UP001642502">
    <property type="component" value="Unassembled WGS sequence"/>
</dbReference>
<evidence type="ECO:0008006" key="4">
    <source>
        <dbReference type="Google" id="ProtNLM"/>
    </source>
</evidence>
<proteinExistence type="predicted"/>
<feature type="region of interest" description="Disordered" evidence="1">
    <location>
        <begin position="162"/>
        <end position="191"/>
    </location>
</feature>